<dbReference type="Pfam" id="PF00593">
    <property type="entry name" value="TonB_dep_Rec_b-barrel"/>
    <property type="match status" value="1"/>
</dbReference>
<sequence length="1049" mass="113917">MLKHDTARRALSATTALTGFAAISLSMIATPAFAQAEESEEEILDITTPQAAEEDGAIVVVGSRLRRTEFNSPDPIQIISPELGIKKGQADAADLLQNSPLAAGSTQITSTLSSNFVTDGGVGAQTLSLRGLGANRTLVLLNGRRAGPAGTRGAVSSFDLNVLPISIISDVEILKTGASSIYGSDAVAGVVNIKTRQDLDGFDVSLFASPTEDGGGESYQTSLAWGKVFDRGHIMFAGDYYRRNELERRDRDYLSCDEDYIVNEAGQRADITDPRTGQPYCNGTIGNLIFTYDYIGLVGGAFGIPTPSNLFTPGGQAIQIIQPDRGGDRLGEFLPALSPATQLFQFSAPSNYFPVNFDGPSTGLLNLYPEAEQKESVIPKTDRYTLYANGAYEITDNVELYGEALYNKRKTHVDASRQLFPTMYTGYSALPYFFGDSEALFSGDPLNDEFEGEVLLQPIIVTDKFDQDIEVDYYRGVLGARGDYGSMIPNWSWDIYGQFSRSDGSYTSDIIFNDAYETLNYRTQLCEGTVTSVRGVPCVDIDVTSPETLAGNFTPEEEAFLFGRDTGTTRYDQWSTEFFTSGDLFKLPGGMSQLGVGVQFRRDEITDTPGPATLAGNSWGLTSAGITAGKSDTYEAFGELELPIFGGVPFVEDFTINLAGRFTRVDAERSSDGASDSDEDFTYKIGANWQVTDWLRFRGSYGTSFRTPALYEQFLQDQTGFLDQLSVDPCIRWGTGLANGAVTQRLADNCAAAGVPADYNGVGSSAQTISGGGIGVLDSETSRAWSGSVILTPQLWSGSDFSLAVDYIDIKVKGEVTQLGAGNIVSSCYNSEFYPNDPLCDQFVRDSDPNSTSFNNILTIRNPYLNIDSQRNRAVDVTLQFSQDLGNMGELGLLAQMTWQLEDKFGLFDNTISDDNGEVGDPKWVGDFAVSWARKAVTVLWSMDVIGKTSDKEDVLDTYGTLCPRSGFRGGNVCPDYTLGTTFYHNASVNLEVASDFDLTLGVANIFDTAPPRASSVFSTISHIGQAPTIGTYYDYLGRRAFVRARARF</sequence>
<keyword evidence="3" id="KW-0998">Cell outer membrane</keyword>
<dbReference type="Proteomes" id="UP000598997">
    <property type="component" value="Unassembled WGS sequence"/>
</dbReference>
<gene>
    <name evidence="8" type="ORF">GCM10010989_15470</name>
</gene>
<protein>
    <submittedName>
        <fullName evidence="8">TonB-dependent receptor</fullName>
    </submittedName>
</protein>
<dbReference type="PANTHER" id="PTHR47234">
    <property type="match status" value="1"/>
</dbReference>
<keyword evidence="2 4" id="KW-0472">Membrane</keyword>
<name>A0A917DI54_9SPHN</name>
<dbReference type="AlphaFoldDB" id="A0A917DI54"/>
<dbReference type="InterPro" id="IPR006311">
    <property type="entry name" value="TAT_signal"/>
</dbReference>
<feature type="domain" description="TonB-dependent receptor-like beta-barrel" evidence="6">
    <location>
        <begin position="489"/>
        <end position="1006"/>
    </location>
</feature>
<organism evidence="8 9">
    <name type="scientific">Croceicoccus pelagius</name>
    <dbReference type="NCBI Taxonomy" id="1703341"/>
    <lineage>
        <taxon>Bacteria</taxon>
        <taxon>Pseudomonadati</taxon>
        <taxon>Pseudomonadota</taxon>
        <taxon>Alphaproteobacteria</taxon>
        <taxon>Sphingomonadales</taxon>
        <taxon>Erythrobacteraceae</taxon>
        <taxon>Croceicoccus</taxon>
    </lineage>
</organism>
<evidence type="ECO:0000256" key="5">
    <source>
        <dbReference type="SAM" id="SignalP"/>
    </source>
</evidence>
<comment type="caution">
    <text evidence="8">The sequence shown here is derived from an EMBL/GenBank/DDBJ whole genome shotgun (WGS) entry which is preliminary data.</text>
</comment>
<dbReference type="Pfam" id="PF07715">
    <property type="entry name" value="Plug"/>
    <property type="match status" value="1"/>
</dbReference>
<dbReference type="InterPro" id="IPR012910">
    <property type="entry name" value="Plug_dom"/>
</dbReference>
<evidence type="ECO:0000256" key="3">
    <source>
        <dbReference type="ARBA" id="ARBA00023237"/>
    </source>
</evidence>
<evidence type="ECO:0000259" key="6">
    <source>
        <dbReference type="Pfam" id="PF00593"/>
    </source>
</evidence>
<dbReference type="RefSeq" id="WP_082924521.1">
    <property type="nucleotide sequence ID" value="NZ_BMIO01000004.1"/>
</dbReference>
<dbReference type="Gene3D" id="2.170.130.10">
    <property type="entry name" value="TonB-dependent receptor, plug domain"/>
    <property type="match status" value="1"/>
</dbReference>
<evidence type="ECO:0000256" key="4">
    <source>
        <dbReference type="RuleBase" id="RU003357"/>
    </source>
</evidence>
<keyword evidence="8" id="KW-0675">Receptor</keyword>
<evidence type="ECO:0000313" key="9">
    <source>
        <dbReference type="Proteomes" id="UP000598997"/>
    </source>
</evidence>
<dbReference type="EMBL" id="BMIO01000004">
    <property type="protein sequence ID" value="GGD42377.1"/>
    <property type="molecule type" value="Genomic_DNA"/>
</dbReference>
<dbReference type="InterPro" id="IPR037066">
    <property type="entry name" value="Plug_dom_sf"/>
</dbReference>
<dbReference type="Gene3D" id="2.40.170.20">
    <property type="entry name" value="TonB-dependent receptor, beta-barrel domain"/>
    <property type="match status" value="1"/>
</dbReference>
<comment type="subcellular location">
    <subcellularLocation>
        <location evidence="1 4">Cell outer membrane</location>
    </subcellularLocation>
</comment>
<feature type="domain" description="TonB-dependent receptor plug" evidence="7">
    <location>
        <begin position="71"/>
        <end position="190"/>
    </location>
</feature>
<dbReference type="InterPro" id="IPR000531">
    <property type="entry name" value="Beta-barrel_TonB"/>
</dbReference>
<dbReference type="PANTHER" id="PTHR47234:SF1">
    <property type="entry name" value="TONB-DEPENDENT RECEPTOR"/>
    <property type="match status" value="1"/>
</dbReference>
<evidence type="ECO:0000256" key="2">
    <source>
        <dbReference type="ARBA" id="ARBA00023136"/>
    </source>
</evidence>
<keyword evidence="5" id="KW-0732">Signal</keyword>
<evidence type="ECO:0000256" key="1">
    <source>
        <dbReference type="ARBA" id="ARBA00004442"/>
    </source>
</evidence>
<evidence type="ECO:0000313" key="8">
    <source>
        <dbReference type="EMBL" id="GGD42377.1"/>
    </source>
</evidence>
<keyword evidence="9" id="KW-1185">Reference proteome</keyword>
<feature type="chain" id="PRO_5037803060" evidence="5">
    <location>
        <begin position="35"/>
        <end position="1049"/>
    </location>
</feature>
<dbReference type="OrthoDB" id="7051241at2"/>
<reference evidence="8 9" key="1">
    <citation type="journal article" date="2014" name="Int. J. Syst. Evol. Microbiol.">
        <title>Complete genome sequence of Corynebacterium casei LMG S-19264T (=DSM 44701T), isolated from a smear-ripened cheese.</title>
        <authorList>
            <consortium name="US DOE Joint Genome Institute (JGI-PGF)"/>
            <person name="Walter F."/>
            <person name="Albersmeier A."/>
            <person name="Kalinowski J."/>
            <person name="Ruckert C."/>
        </authorList>
    </citation>
    <scope>NUCLEOTIDE SEQUENCE [LARGE SCALE GENOMIC DNA]</scope>
    <source>
        <strain evidence="8 9">CGMCC 1.15358</strain>
    </source>
</reference>
<keyword evidence="4" id="KW-0798">TonB box</keyword>
<evidence type="ECO:0000259" key="7">
    <source>
        <dbReference type="Pfam" id="PF07715"/>
    </source>
</evidence>
<dbReference type="InterPro" id="IPR036942">
    <property type="entry name" value="Beta-barrel_TonB_sf"/>
</dbReference>
<feature type="signal peptide" evidence="5">
    <location>
        <begin position="1"/>
        <end position="34"/>
    </location>
</feature>
<dbReference type="GO" id="GO:0009279">
    <property type="term" value="C:cell outer membrane"/>
    <property type="evidence" value="ECO:0007669"/>
    <property type="project" value="UniProtKB-SubCell"/>
</dbReference>
<accession>A0A917DI54</accession>
<comment type="similarity">
    <text evidence="4">Belongs to the TonB-dependent receptor family.</text>
</comment>
<dbReference type="PROSITE" id="PS51318">
    <property type="entry name" value="TAT"/>
    <property type="match status" value="1"/>
</dbReference>
<dbReference type="SUPFAM" id="SSF56935">
    <property type="entry name" value="Porins"/>
    <property type="match status" value="1"/>
</dbReference>
<proteinExistence type="inferred from homology"/>